<comment type="caution">
    <text evidence="1">The sequence shown here is derived from an EMBL/GenBank/DDBJ whole genome shotgun (WGS) entry which is preliminary data.</text>
</comment>
<proteinExistence type="predicted"/>
<evidence type="ECO:0000313" key="1">
    <source>
        <dbReference type="EMBL" id="KAH7674951.1"/>
    </source>
</evidence>
<gene>
    <name evidence="1" type="ORF">IHE45_08G106300</name>
</gene>
<accession>A0ACB7VLH6</accession>
<sequence>MGFKPVALGPILMLYVQKSLRDLDLLGKERKKMEPKQEHEKRVVLETILIVR</sequence>
<organism evidence="1 2">
    <name type="scientific">Dioscorea alata</name>
    <name type="common">Purple yam</name>
    <dbReference type="NCBI Taxonomy" id="55571"/>
    <lineage>
        <taxon>Eukaryota</taxon>
        <taxon>Viridiplantae</taxon>
        <taxon>Streptophyta</taxon>
        <taxon>Embryophyta</taxon>
        <taxon>Tracheophyta</taxon>
        <taxon>Spermatophyta</taxon>
        <taxon>Magnoliopsida</taxon>
        <taxon>Liliopsida</taxon>
        <taxon>Dioscoreales</taxon>
        <taxon>Dioscoreaceae</taxon>
        <taxon>Dioscorea</taxon>
    </lineage>
</organism>
<dbReference type="Proteomes" id="UP000827976">
    <property type="component" value="Chromosome 8"/>
</dbReference>
<dbReference type="EMBL" id="CM037018">
    <property type="protein sequence ID" value="KAH7674951.1"/>
    <property type="molecule type" value="Genomic_DNA"/>
</dbReference>
<protein>
    <submittedName>
        <fullName evidence="1">Uncharacterized protein</fullName>
    </submittedName>
</protein>
<reference evidence="2" key="1">
    <citation type="journal article" date="2022" name="Nat. Commun.">
        <title>Chromosome evolution and the genetic basis of agronomically important traits in greater yam.</title>
        <authorList>
            <person name="Bredeson J.V."/>
            <person name="Lyons J.B."/>
            <person name="Oniyinde I.O."/>
            <person name="Okereke N.R."/>
            <person name="Kolade O."/>
            <person name="Nnabue I."/>
            <person name="Nwadili C.O."/>
            <person name="Hribova E."/>
            <person name="Parker M."/>
            <person name="Nwogha J."/>
            <person name="Shu S."/>
            <person name="Carlson J."/>
            <person name="Kariba R."/>
            <person name="Muthemba S."/>
            <person name="Knop K."/>
            <person name="Barton G.J."/>
            <person name="Sherwood A.V."/>
            <person name="Lopez-Montes A."/>
            <person name="Asiedu R."/>
            <person name="Jamnadass R."/>
            <person name="Muchugi A."/>
            <person name="Goodstein D."/>
            <person name="Egesi C.N."/>
            <person name="Featherston J."/>
            <person name="Asfaw A."/>
            <person name="Simpson G.G."/>
            <person name="Dolezel J."/>
            <person name="Hendre P.S."/>
            <person name="Van Deynze A."/>
            <person name="Kumar P.L."/>
            <person name="Obidiegwu J.E."/>
            <person name="Bhattacharjee R."/>
            <person name="Rokhsar D.S."/>
        </authorList>
    </citation>
    <scope>NUCLEOTIDE SEQUENCE [LARGE SCALE GENOMIC DNA]</scope>
    <source>
        <strain evidence="2">cv. TDa95/00328</strain>
    </source>
</reference>
<keyword evidence="2" id="KW-1185">Reference proteome</keyword>
<name>A0ACB7VLH6_DIOAL</name>
<evidence type="ECO:0000313" key="2">
    <source>
        <dbReference type="Proteomes" id="UP000827976"/>
    </source>
</evidence>